<protein>
    <recommendedName>
        <fullName evidence="6">RING-type domain-containing protein</fullName>
    </recommendedName>
</protein>
<feature type="compositionally biased region" description="Basic residues" evidence="5">
    <location>
        <begin position="496"/>
        <end position="508"/>
    </location>
</feature>
<feature type="region of interest" description="Disordered" evidence="5">
    <location>
        <begin position="198"/>
        <end position="236"/>
    </location>
</feature>
<organism evidence="7 8">
    <name type="scientific">Penicillium brevicompactum</name>
    <dbReference type="NCBI Taxonomy" id="5074"/>
    <lineage>
        <taxon>Eukaryota</taxon>
        <taxon>Fungi</taxon>
        <taxon>Dikarya</taxon>
        <taxon>Ascomycota</taxon>
        <taxon>Pezizomycotina</taxon>
        <taxon>Eurotiomycetes</taxon>
        <taxon>Eurotiomycetidae</taxon>
        <taxon>Eurotiales</taxon>
        <taxon>Aspergillaceae</taxon>
        <taxon>Penicillium</taxon>
    </lineage>
</organism>
<dbReference type="SMART" id="SM00184">
    <property type="entry name" value="RING"/>
    <property type="match status" value="1"/>
</dbReference>
<feature type="domain" description="RING-type" evidence="6">
    <location>
        <begin position="31"/>
        <end position="72"/>
    </location>
</feature>
<sequence length="508" mass="55748">MASRCTAEAETSGLEHTLQGHVDDLRTLIQCGICIRPLYEPFTLACGHTFCYSCLTSWFAGGKAKRTCPDCRAPVKTQPAPAYLVRTMVHMFTNRAEMLDKGETTKEHLKNQTEEAARLEEDKANNHPTRGGLFGGLFRPKAAVPQPVIDVDDGVVRCPHCAWELEEGDTCAGCGYEYRGSPADSDSDISAESYYGAGESEIESEDDDQGEETGGDPWRAFVGYHPGPDDNDRARIPITLGRLPSAQDALLALAGRGPSGLRRPNDAHLHNPEYFANGYEHGEDDYSDEEDEGENEYDEDDPFIDDDESAGPPTSSFVDHNEHDVSGEAYDLDSEPSTGTAVDDDNDEDEPPSTDGLLQWRNANPQIEEDSDESGNEEGDVQIWDDDSDEEDVQVMPSRQRQMPSAARSQNFRAPNEASWLRASGTSATDDLSSARARNRRPIIPDSDEIEESESNSSSSPPPRPARSIGRTGGSVGNAISLDDSDDDQPVGPVRRNTHRRNNRFSPY</sequence>
<dbReference type="PROSITE" id="PS50089">
    <property type="entry name" value="ZF_RING_2"/>
    <property type="match status" value="1"/>
</dbReference>
<dbReference type="InterPro" id="IPR018957">
    <property type="entry name" value="Znf_C3HC4_RING-type"/>
</dbReference>
<evidence type="ECO:0000259" key="6">
    <source>
        <dbReference type="PROSITE" id="PS50089"/>
    </source>
</evidence>
<dbReference type="Pfam" id="PF00097">
    <property type="entry name" value="zf-C3HC4"/>
    <property type="match status" value="1"/>
</dbReference>
<reference evidence="7" key="2">
    <citation type="journal article" date="2023" name="IMA Fungus">
        <title>Comparative genomic study of the Penicillium genus elucidates a diverse pangenome and 15 lateral gene transfer events.</title>
        <authorList>
            <person name="Petersen C."/>
            <person name="Sorensen T."/>
            <person name="Nielsen M.R."/>
            <person name="Sondergaard T.E."/>
            <person name="Sorensen J.L."/>
            <person name="Fitzpatrick D.A."/>
            <person name="Frisvad J.C."/>
            <person name="Nielsen K.L."/>
        </authorList>
    </citation>
    <scope>NUCLEOTIDE SEQUENCE</scope>
    <source>
        <strain evidence="7">IBT 35673</strain>
    </source>
</reference>
<evidence type="ECO:0000313" key="7">
    <source>
        <dbReference type="EMBL" id="KAJ5339727.1"/>
    </source>
</evidence>
<dbReference type="SUPFAM" id="SSF57850">
    <property type="entry name" value="RING/U-box"/>
    <property type="match status" value="1"/>
</dbReference>
<evidence type="ECO:0000256" key="2">
    <source>
        <dbReference type="ARBA" id="ARBA00022771"/>
    </source>
</evidence>
<dbReference type="Gene3D" id="3.30.40.10">
    <property type="entry name" value="Zinc/RING finger domain, C3HC4 (zinc finger)"/>
    <property type="match status" value="1"/>
</dbReference>
<feature type="compositionally biased region" description="Polar residues" evidence="5">
    <location>
        <begin position="397"/>
        <end position="413"/>
    </location>
</feature>
<feature type="compositionally biased region" description="Acidic residues" evidence="5">
    <location>
        <begin position="342"/>
        <end position="352"/>
    </location>
</feature>
<evidence type="ECO:0000256" key="3">
    <source>
        <dbReference type="ARBA" id="ARBA00022833"/>
    </source>
</evidence>
<comment type="caution">
    <text evidence="7">The sequence shown here is derived from an EMBL/GenBank/DDBJ whole genome shotgun (WGS) entry which is preliminary data.</text>
</comment>
<feature type="compositionally biased region" description="Acidic residues" evidence="5">
    <location>
        <begin position="367"/>
        <end position="393"/>
    </location>
</feature>
<name>A0A9W9UG45_PENBR</name>
<dbReference type="EMBL" id="JAPZBQ010000003">
    <property type="protein sequence ID" value="KAJ5339727.1"/>
    <property type="molecule type" value="Genomic_DNA"/>
</dbReference>
<feature type="compositionally biased region" description="Acidic residues" evidence="5">
    <location>
        <begin position="200"/>
        <end position="214"/>
    </location>
</feature>
<accession>A0A9W9UG45</accession>
<dbReference type="CDD" id="cd16568">
    <property type="entry name" value="RING-HC_ScPSH1-like"/>
    <property type="match status" value="1"/>
</dbReference>
<keyword evidence="1" id="KW-0479">Metal-binding</keyword>
<dbReference type="InterPro" id="IPR017907">
    <property type="entry name" value="Znf_RING_CS"/>
</dbReference>
<feature type="region of interest" description="Disordered" evidence="5">
    <location>
        <begin position="261"/>
        <end position="508"/>
    </location>
</feature>
<reference evidence="7" key="1">
    <citation type="submission" date="2022-12" db="EMBL/GenBank/DDBJ databases">
        <authorList>
            <person name="Petersen C."/>
        </authorList>
    </citation>
    <scope>NUCLEOTIDE SEQUENCE</scope>
    <source>
        <strain evidence="7">IBT 35673</strain>
    </source>
</reference>
<proteinExistence type="predicted"/>
<feature type="compositionally biased region" description="Acidic residues" evidence="5">
    <location>
        <begin position="282"/>
        <end position="309"/>
    </location>
</feature>
<dbReference type="GO" id="GO:0008270">
    <property type="term" value="F:zinc ion binding"/>
    <property type="evidence" value="ECO:0007669"/>
    <property type="project" value="UniProtKB-KW"/>
</dbReference>
<evidence type="ECO:0000256" key="4">
    <source>
        <dbReference type="PROSITE-ProRule" id="PRU00175"/>
    </source>
</evidence>
<dbReference type="InterPro" id="IPR013083">
    <property type="entry name" value="Znf_RING/FYVE/PHD"/>
</dbReference>
<evidence type="ECO:0000256" key="5">
    <source>
        <dbReference type="SAM" id="MobiDB-lite"/>
    </source>
</evidence>
<dbReference type="AlphaFoldDB" id="A0A9W9UG45"/>
<dbReference type="PROSITE" id="PS00518">
    <property type="entry name" value="ZF_RING_1"/>
    <property type="match status" value="1"/>
</dbReference>
<keyword evidence="3" id="KW-0862">Zinc</keyword>
<dbReference type="PANTHER" id="PTHR23327">
    <property type="entry name" value="RING FINGER PROTEIN 127"/>
    <property type="match status" value="1"/>
</dbReference>
<dbReference type="InterPro" id="IPR001841">
    <property type="entry name" value="Znf_RING"/>
</dbReference>
<dbReference type="Proteomes" id="UP001147695">
    <property type="component" value="Unassembled WGS sequence"/>
</dbReference>
<evidence type="ECO:0000313" key="8">
    <source>
        <dbReference type="Proteomes" id="UP001147695"/>
    </source>
</evidence>
<evidence type="ECO:0000256" key="1">
    <source>
        <dbReference type="ARBA" id="ARBA00022723"/>
    </source>
</evidence>
<keyword evidence="2 4" id="KW-0863">Zinc-finger</keyword>
<gene>
    <name evidence="7" type="ORF">N7452_006455</name>
</gene>